<dbReference type="RefSeq" id="XP_067752189.1">
    <property type="nucleotide sequence ID" value="XM_067903889.1"/>
</dbReference>
<dbReference type="SUPFAM" id="SSF55248">
    <property type="entry name" value="PCD-like"/>
    <property type="match status" value="1"/>
</dbReference>
<feature type="region of interest" description="Disordered" evidence="5">
    <location>
        <begin position="117"/>
        <end position="136"/>
    </location>
</feature>
<gene>
    <name evidence="6" type="ORF">JKF63_07961</name>
</gene>
<dbReference type="Gene3D" id="3.30.1360.20">
    <property type="entry name" value="Transcriptional coactivator/pterin dehydratase"/>
    <property type="match status" value="1"/>
</dbReference>
<evidence type="ECO:0000256" key="5">
    <source>
        <dbReference type="SAM" id="MobiDB-lite"/>
    </source>
</evidence>
<dbReference type="PANTHER" id="PTHR12599:SF16">
    <property type="entry name" value="4A-HYDROXYTETRAHYDROBIOPTERIN DEHYDRATASE"/>
    <property type="match status" value="1"/>
</dbReference>
<dbReference type="Proteomes" id="UP000674318">
    <property type="component" value="Unassembled WGS sequence"/>
</dbReference>
<organism evidence="6 7">
    <name type="scientific">Porcisia hertigi</name>
    <dbReference type="NCBI Taxonomy" id="2761500"/>
    <lineage>
        <taxon>Eukaryota</taxon>
        <taxon>Discoba</taxon>
        <taxon>Euglenozoa</taxon>
        <taxon>Kinetoplastea</taxon>
        <taxon>Metakinetoplastina</taxon>
        <taxon>Trypanosomatida</taxon>
        <taxon>Trypanosomatidae</taxon>
        <taxon>Leishmaniinae</taxon>
        <taxon>Porcisia</taxon>
    </lineage>
</organism>
<protein>
    <recommendedName>
        <fullName evidence="3">4a-hydroxytetrahydrobiopterin dehydratase</fullName>
        <ecNumber evidence="3">4.2.1.96</ecNumber>
    </recommendedName>
</protein>
<reference evidence="6 7" key="1">
    <citation type="submission" date="2021-02" db="EMBL/GenBank/DDBJ databases">
        <title>Porcisia hertigi Genome sequencing and assembly.</title>
        <authorList>
            <person name="Almutairi H."/>
            <person name="Gatherer D."/>
        </authorList>
    </citation>
    <scope>NUCLEOTIDE SEQUENCE [LARGE SCALE GENOMIC DNA]</scope>
    <source>
        <strain evidence="6 7">C119</strain>
    </source>
</reference>
<dbReference type="InterPro" id="IPR001533">
    <property type="entry name" value="Pterin_deHydtase"/>
</dbReference>
<evidence type="ECO:0000313" key="7">
    <source>
        <dbReference type="Proteomes" id="UP000674318"/>
    </source>
</evidence>
<dbReference type="GeneID" id="94293966"/>
<dbReference type="AlphaFoldDB" id="A0A836I1I4"/>
<keyword evidence="7" id="KW-1185">Reference proteome</keyword>
<evidence type="ECO:0000256" key="4">
    <source>
        <dbReference type="ARBA" id="ARBA00023239"/>
    </source>
</evidence>
<dbReference type="Pfam" id="PF01329">
    <property type="entry name" value="Pterin_4a"/>
    <property type="match status" value="1"/>
</dbReference>
<evidence type="ECO:0000256" key="2">
    <source>
        <dbReference type="ARBA" id="ARBA00006472"/>
    </source>
</evidence>
<feature type="region of interest" description="Disordered" evidence="5">
    <location>
        <begin position="274"/>
        <end position="297"/>
    </location>
</feature>
<proteinExistence type="inferred from homology"/>
<dbReference type="InterPro" id="IPR036428">
    <property type="entry name" value="PCD_sf"/>
</dbReference>
<accession>A0A836I1I4</accession>
<keyword evidence="4" id="KW-0456">Lyase</keyword>
<dbReference type="OrthoDB" id="277398at2759"/>
<evidence type="ECO:0000256" key="3">
    <source>
        <dbReference type="ARBA" id="ARBA00013252"/>
    </source>
</evidence>
<evidence type="ECO:0000256" key="1">
    <source>
        <dbReference type="ARBA" id="ARBA00001554"/>
    </source>
</evidence>
<dbReference type="KEGG" id="phet:94293966"/>
<evidence type="ECO:0000313" key="6">
    <source>
        <dbReference type="EMBL" id="KAG5488366.1"/>
    </source>
</evidence>
<dbReference type="PANTHER" id="PTHR12599">
    <property type="entry name" value="PTERIN-4-ALPHA-CARBINOLAMINE DEHYDRATASE"/>
    <property type="match status" value="1"/>
</dbReference>
<name>A0A836I1I4_9TRYP</name>
<comment type="catalytic activity">
    <reaction evidence="1">
        <text>(4aS,6R)-4a-hydroxy-L-erythro-5,6,7,8-tetrahydrobiopterin = (6R)-L-erythro-6,7-dihydrobiopterin + H2O</text>
        <dbReference type="Rhea" id="RHEA:11920"/>
        <dbReference type="ChEBI" id="CHEBI:15377"/>
        <dbReference type="ChEBI" id="CHEBI:15642"/>
        <dbReference type="ChEBI" id="CHEBI:43120"/>
        <dbReference type="EC" id="4.2.1.96"/>
    </reaction>
</comment>
<sequence>MLGRLLRCSQATTAPQRWRSGFTSYPQKRRLQPLTCAASMHGTTLTAQRMLKGDYGFNVFHNSNPQHGGSYARHERRMREDEVEDFLKSVKHWRPVHENTVECDAVDSAEAVRAGECDATQPSSSSVSTSAAELPTPAASRMGEEAIMRTFHFETFREAYHFMGRLWAFCYGTDKYPPVTWEGTAITVYLYSASFRGLSKREARVAAFLNDQYNMARKSKWQQRRIVDEVVRKATVEELFGEGVSADLAHRQTLRTEPLQEMKDGTRSWRTAIGLPPQYPQDSGSDGEGTARGVQGT</sequence>
<dbReference type="GO" id="GO:0006729">
    <property type="term" value="P:tetrahydrobiopterin biosynthetic process"/>
    <property type="evidence" value="ECO:0007669"/>
    <property type="project" value="InterPro"/>
</dbReference>
<dbReference type="GO" id="GO:0008124">
    <property type="term" value="F:4-alpha-hydroxytetrahydrobiopterin dehydratase activity"/>
    <property type="evidence" value="ECO:0007669"/>
    <property type="project" value="UniProtKB-EC"/>
</dbReference>
<comment type="caution">
    <text evidence="6">The sequence shown here is derived from an EMBL/GenBank/DDBJ whole genome shotgun (WGS) entry which is preliminary data.</text>
</comment>
<dbReference type="EC" id="4.2.1.96" evidence="3"/>
<dbReference type="EMBL" id="JAFJZO010000041">
    <property type="protein sequence ID" value="KAG5488366.1"/>
    <property type="molecule type" value="Genomic_DNA"/>
</dbReference>
<comment type="similarity">
    <text evidence="2">Belongs to the pterin-4-alpha-carbinolamine dehydratase family.</text>
</comment>